<dbReference type="FunFam" id="3.90.550.10:FF:000011">
    <property type="entry name" value="3-deoxy-manno-octulosonate cytidylyltransferase"/>
    <property type="match status" value="1"/>
</dbReference>
<dbReference type="PANTHER" id="PTHR42866:SF2">
    <property type="entry name" value="3-DEOXY-MANNO-OCTULOSONATE CYTIDYLYLTRANSFERASE, MITOCHONDRIAL"/>
    <property type="match status" value="1"/>
</dbReference>
<dbReference type="EC" id="2.7.7.38" evidence="5"/>
<dbReference type="RefSeq" id="WP_050726442.1">
    <property type="nucleotide sequence ID" value="NZ_CP012332.1"/>
</dbReference>
<dbReference type="SUPFAM" id="SSF53448">
    <property type="entry name" value="Nucleotide-diphospho-sugar transferases"/>
    <property type="match status" value="1"/>
</dbReference>
<accession>A0A0K1PFQ5</accession>
<comment type="catalytic activity">
    <reaction evidence="5">
        <text>3-deoxy-alpha-D-manno-oct-2-ulosonate + CTP = CMP-3-deoxy-beta-D-manno-octulosonate + diphosphate</text>
        <dbReference type="Rhea" id="RHEA:23448"/>
        <dbReference type="ChEBI" id="CHEBI:33019"/>
        <dbReference type="ChEBI" id="CHEBI:37563"/>
        <dbReference type="ChEBI" id="CHEBI:85986"/>
        <dbReference type="ChEBI" id="CHEBI:85987"/>
        <dbReference type="EC" id="2.7.7.38"/>
    </reaction>
</comment>
<evidence type="ECO:0000313" key="6">
    <source>
        <dbReference type="EMBL" id="AKU92241.1"/>
    </source>
</evidence>
<keyword evidence="5" id="KW-0963">Cytoplasm</keyword>
<dbReference type="HAMAP" id="MF_00057">
    <property type="entry name" value="KdsB"/>
    <property type="match status" value="1"/>
</dbReference>
<dbReference type="GO" id="GO:0016020">
    <property type="term" value="C:membrane"/>
    <property type="evidence" value="ECO:0007669"/>
    <property type="project" value="UniProtKB-SubCell"/>
</dbReference>
<dbReference type="AlphaFoldDB" id="A0A0K1PFQ5"/>
<keyword evidence="7" id="KW-1185">Reference proteome</keyword>
<dbReference type="EMBL" id="CP012332">
    <property type="protein sequence ID" value="AKU92241.1"/>
    <property type="molecule type" value="Genomic_DNA"/>
</dbReference>
<reference evidence="6 7" key="1">
    <citation type="submission" date="2015-08" db="EMBL/GenBank/DDBJ databases">
        <authorList>
            <person name="Babu N.S."/>
            <person name="Beckwith C.J."/>
            <person name="Beseler K.G."/>
            <person name="Brison A."/>
            <person name="Carone J.V."/>
            <person name="Caskin T.P."/>
            <person name="Diamond M."/>
            <person name="Durham M.E."/>
            <person name="Foxe J.M."/>
            <person name="Go M."/>
            <person name="Henderson B.A."/>
            <person name="Jones I.B."/>
            <person name="McGettigan J.A."/>
            <person name="Micheletti S.J."/>
            <person name="Nasrallah M.E."/>
            <person name="Ortiz D."/>
            <person name="Piller C.R."/>
            <person name="Privatt S.R."/>
            <person name="Schneider S.L."/>
            <person name="Sharp S."/>
            <person name="Smith T.C."/>
            <person name="Stanton J.D."/>
            <person name="Ullery H.E."/>
            <person name="Wilson R.J."/>
            <person name="Serrano M.G."/>
            <person name="Buck G."/>
            <person name="Lee V."/>
            <person name="Wang Y."/>
            <person name="Carvalho R."/>
            <person name="Voegtly L."/>
            <person name="Shi R."/>
            <person name="Duckworth R."/>
            <person name="Johnson A."/>
            <person name="Loviza R."/>
            <person name="Walstead R."/>
            <person name="Shah Z."/>
            <person name="Kiflezghi M."/>
            <person name="Wade K."/>
            <person name="Ball S.L."/>
            <person name="Bradley K.W."/>
            <person name="Asai D.J."/>
            <person name="Bowman C.A."/>
            <person name="Russell D.A."/>
            <person name="Pope W.H."/>
            <person name="Jacobs-Sera D."/>
            <person name="Hendrix R.W."/>
            <person name="Hatfull G.F."/>
        </authorList>
    </citation>
    <scope>NUCLEOTIDE SEQUENCE [LARGE SCALE GENOMIC DNA]</scope>
    <source>
        <strain evidence="6 7">DSM 27710</strain>
    </source>
</reference>
<dbReference type="PANTHER" id="PTHR42866">
    <property type="entry name" value="3-DEOXY-MANNO-OCTULOSONATE CYTIDYLYLTRANSFERASE"/>
    <property type="match status" value="1"/>
</dbReference>
<dbReference type="CDD" id="cd02517">
    <property type="entry name" value="CMP-KDO-Synthetase"/>
    <property type="match status" value="1"/>
</dbReference>
<evidence type="ECO:0000256" key="4">
    <source>
        <dbReference type="ARBA" id="ARBA00022985"/>
    </source>
</evidence>
<comment type="subcellular location">
    <subcellularLocation>
        <location evidence="5">Cytoplasm</location>
    </subcellularLocation>
    <subcellularLocation>
        <location evidence="1">Membrane</location>
    </subcellularLocation>
</comment>
<gene>
    <name evidence="5" type="primary">kdsB</name>
    <name evidence="6" type="ORF">AKJ08_2628</name>
</gene>
<evidence type="ECO:0000313" key="7">
    <source>
        <dbReference type="Proteomes" id="UP000055590"/>
    </source>
</evidence>
<dbReference type="NCBIfam" id="TIGR00466">
    <property type="entry name" value="kdsB"/>
    <property type="match status" value="1"/>
</dbReference>
<evidence type="ECO:0000256" key="2">
    <source>
        <dbReference type="ARBA" id="ARBA00022679"/>
    </source>
</evidence>
<organism evidence="6 7">
    <name type="scientific">Vulgatibacter incomptus</name>
    <dbReference type="NCBI Taxonomy" id="1391653"/>
    <lineage>
        <taxon>Bacteria</taxon>
        <taxon>Pseudomonadati</taxon>
        <taxon>Myxococcota</taxon>
        <taxon>Myxococcia</taxon>
        <taxon>Myxococcales</taxon>
        <taxon>Cystobacterineae</taxon>
        <taxon>Vulgatibacteraceae</taxon>
        <taxon>Vulgatibacter</taxon>
    </lineage>
</organism>
<evidence type="ECO:0000256" key="5">
    <source>
        <dbReference type="HAMAP-Rule" id="MF_00057"/>
    </source>
</evidence>
<comment type="similarity">
    <text evidence="5">Belongs to the KdsB family.</text>
</comment>
<evidence type="ECO:0000256" key="3">
    <source>
        <dbReference type="ARBA" id="ARBA00022695"/>
    </source>
</evidence>
<keyword evidence="4 5" id="KW-0448">Lipopolysaccharide biosynthesis</keyword>
<dbReference type="STRING" id="1391653.AKJ08_2628"/>
<dbReference type="InterPro" id="IPR003329">
    <property type="entry name" value="Cytidylyl_trans"/>
</dbReference>
<dbReference type="Proteomes" id="UP000055590">
    <property type="component" value="Chromosome"/>
</dbReference>
<dbReference type="GO" id="GO:0008690">
    <property type="term" value="F:3-deoxy-manno-octulosonate cytidylyltransferase activity"/>
    <property type="evidence" value="ECO:0007669"/>
    <property type="project" value="UniProtKB-UniRule"/>
</dbReference>
<dbReference type="NCBIfam" id="NF009905">
    <property type="entry name" value="PRK13368.1"/>
    <property type="match status" value="1"/>
</dbReference>
<dbReference type="InterPro" id="IPR029044">
    <property type="entry name" value="Nucleotide-diphossugar_trans"/>
</dbReference>
<keyword evidence="2 5" id="KW-0808">Transferase</keyword>
<dbReference type="Gene3D" id="3.90.550.10">
    <property type="entry name" value="Spore Coat Polysaccharide Biosynthesis Protein SpsA, Chain A"/>
    <property type="match status" value="1"/>
</dbReference>
<dbReference type="NCBIfam" id="NF003952">
    <property type="entry name" value="PRK05450.1-5"/>
    <property type="match status" value="1"/>
</dbReference>
<protein>
    <recommendedName>
        <fullName evidence="5">3-deoxy-manno-octulosonate cytidylyltransferase</fullName>
        <ecNumber evidence="5">2.7.7.38</ecNumber>
    </recommendedName>
    <alternativeName>
        <fullName evidence="5">CMP-2-keto-3-deoxyoctulosonic acid synthase</fullName>
        <shortName evidence="5">CKS</shortName>
        <shortName evidence="5">CMP-KDO synthase</shortName>
    </alternativeName>
</protein>
<keyword evidence="3 5" id="KW-0548">Nucleotidyltransferase</keyword>
<dbReference type="PATRIC" id="fig|1391653.3.peg.2729"/>
<dbReference type="KEGG" id="vin:AKJ08_2628"/>
<proteinExistence type="inferred from homology"/>
<dbReference type="OrthoDB" id="9815559at2"/>
<dbReference type="UniPathway" id="UPA00358">
    <property type="reaction ID" value="UER00476"/>
</dbReference>
<sequence length="238" mass="25760">MKTAIIVPARFASERLPGKPLADLGGKPMIVRVLERARAVRGIERAVVATDDERIAAAVRADGGEVAMTPSDCPSGSDRCAHAARQLGDLDVVVNVQGDEPLLEPRAVEALLGAFSDPTVEMATLARPLEPGELDNPNVVKVVCNLRGDALYFSRAPIPHLRGGGPGTLGRAHVGIYAFRASFLQAYTRLSPTPLEQSEKLEQLRVLEHSHAIRVVDTTWRSIGVDTPEDLERVRAYY</sequence>
<dbReference type="GO" id="GO:0033468">
    <property type="term" value="P:CMP-keto-3-deoxy-D-manno-octulosonic acid biosynthetic process"/>
    <property type="evidence" value="ECO:0007669"/>
    <property type="project" value="UniProtKB-UniRule"/>
</dbReference>
<dbReference type="Pfam" id="PF02348">
    <property type="entry name" value="CTP_transf_3"/>
    <property type="match status" value="1"/>
</dbReference>
<comment type="function">
    <text evidence="5">Activates KDO (a required 8-carbon sugar) for incorporation into bacterial lipopolysaccharide in Gram-negative bacteria.</text>
</comment>
<evidence type="ECO:0000256" key="1">
    <source>
        <dbReference type="ARBA" id="ARBA00004370"/>
    </source>
</evidence>
<dbReference type="GO" id="GO:0009103">
    <property type="term" value="P:lipopolysaccharide biosynthetic process"/>
    <property type="evidence" value="ECO:0007669"/>
    <property type="project" value="UniProtKB-UniRule"/>
</dbReference>
<dbReference type="GO" id="GO:0005829">
    <property type="term" value="C:cytosol"/>
    <property type="evidence" value="ECO:0007669"/>
    <property type="project" value="TreeGrafter"/>
</dbReference>
<name>A0A0K1PFQ5_9BACT</name>
<dbReference type="NCBIfam" id="NF003950">
    <property type="entry name" value="PRK05450.1-3"/>
    <property type="match status" value="1"/>
</dbReference>
<dbReference type="InterPro" id="IPR004528">
    <property type="entry name" value="KdsB"/>
</dbReference>
<comment type="pathway">
    <text evidence="5">Nucleotide-sugar biosynthesis; CMP-3-deoxy-D-manno-octulosonate biosynthesis; CMP-3-deoxy-D-manno-octulosonate from 3-deoxy-D-manno-octulosonate and CTP: step 1/1.</text>
</comment>